<keyword evidence="2" id="KW-1185">Reference proteome</keyword>
<dbReference type="EMBL" id="ML976057">
    <property type="protein sequence ID" value="KAF1940801.1"/>
    <property type="molecule type" value="Genomic_DNA"/>
</dbReference>
<evidence type="ECO:0008006" key="3">
    <source>
        <dbReference type="Google" id="ProtNLM"/>
    </source>
</evidence>
<reference evidence="1" key="1">
    <citation type="journal article" date="2020" name="Stud. Mycol.">
        <title>101 Dothideomycetes genomes: a test case for predicting lifestyles and emergence of pathogens.</title>
        <authorList>
            <person name="Haridas S."/>
            <person name="Albert R."/>
            <person name="Binder M."/>
            <person name="Bloem J."/>
            <person name="Labutti K."/>
            <person name="Salamov A."/>
            <person name="Andreopoulos B."/>
            <person name="Baker S."/>
            <person name="Barry K."/>
            <person name="Bills G."/>
            <person name="Bluhm B."/>
            <person name="Cannon C."/>
            <person name="Castanera R."/>
            <person name="Culley D."/>
            <person name="Daum C."/>
            <person name="Ezra D."/>
            <person name="Gonzalez J."/>
            <person name="Henrissat B."/>
            <person name="Kuo A."/>
            <person name="Liang C."/>
            <person name="Lipzen A."/>
            <person name="Lutzoni F."/>
            <person name="Magnuson J."/>
            <person name="Mondo S."/>
            <person name="Nolan M."/>
            <person name="Ohm R."/>
            <person name="Pangilinan J."/>
            <person name="Park H.-J."/>
            <person name="Ramirez L."/>
            <person name="Alfaro M."/>
            <person name="Sun H."/>
            <person name="Tritt A."/>
            <person name="Yoshinaga Y."/>
            <person name="Zwiers L.-H."/>
            <person name="Turgeon B."/>
            <person name="Goodwin S."/>
            <person name="Spatafora J."/>
            <person name="Crous P."/>
            <person name="Grigoriev I."/>
        </authorList>
    </citation>
    <scope>NUCLEOTIDE SEQUENCE</scope>
    <source>
        <strain evidence="1">CBS 161.51</strain>
    </source>
</reference>
<name>A0A6A5SJJ4_9PLEO</name>
<dbReference type="PANTHER" id="PTHR36156">
    <property type="entry name" value="SLR2101 PROTEIN"/>
    <property type="match status" value="1"/>
</dbReference>
<protein>
    <recommendedName>
        <fullName evidence="3">Cupin 2 conserved barrel domain-containing protein</fullName>
    </recommendedName>
</protein>
<accession>A0A6A5SJJ4</accession>
<evidence type="ECO:0000313" key="2">
    <source>
        <dbReference type="Proteomes" id="UP000800038"/>
    </source>
</evidence>
<proteinExistence type="predicted"/>
<dbReference type="Gene3D" id="2.60.120.10">
    <property type="entry name" value="Jelly Rolls"/>
    <property type="match status" value="1"/>
</dbReference>
<dbReference type="Proteomes" id="UP000800038">
    <property type="component" value="Unassembled WGS sequence"/>
</dbReference>
<dbReference type="OrthoDB" id="5840532at2759"/>
<dbReference type="InterPro" id="IPR014710">
    <property type="entry name" value="RmlC-like_jellyroll"/>
</dbReference>
<evidence type="ECO:0000313" key="1">
    <source>
        <dbReference type="EMBL" id="KAF1940801.1"/>
    </source>
</evidence>
<dbReference type="InterPro" id="IPR047142">
    <property type="entry name" value="OryJ/VirC-like"/>
</dbReference>
<gene>
    <name evidence="1" type="ORF">EJ02DRAFT_405858</name>
</gene>
<dbReference type="PANTHER" id="PTHR36156:SF2">
    <property type="entry name" value="CUPIN TYPE-2 DOMAIN-CONTAINING PROTEIN"/>
    <property type="match status" value="1"/>
</dbReference>
<dbReference type="SUPFAM" id="SSF51182">
    <property type="entry name" value="RmlC-like cupins"/>
    <property type="match status" value="1"/>
</dbReference>
<dbReference type="InterPro" id="IPR011051">
    <property type="entry name" value="RmlC_Cupin_sf"/>
</dbReference>
<dbReference type="AlphaFoldDB" id="A0A6A5SJJ4"/>
<sequence length="198" mass="21458">MFPSVTNLPPSNRYILTHNAEGKSVVHSSPPFIFTPNSIRSNPLTLTSPPLVATAAVPAHLKDDTDLSAYLAKEGDTSYTGRDIVVPTLRGANLVVFDLGAGKSSMMHRTVSIDYVICTHGHVRMETDTGAMLHLFPGDHVIQRGTMHKWHNGSETEAARLIGVTLPCEAFEIPGTGKMLAEEHIAGSEAKDWDISKM</sequence>
<organism evidence="1 2">
    <name type="scientific">Clathrospora elynae</name>
    <dbReference type="NCBI Taxonomy" id="706981"/>
    <lineage>
        <taxon>Eukaryota</taxon>
        <taxon>Fungi</taxon>
        <taxon>Dikarya</taxon>
        <taxon>Ascomycota</taxon>
        <taxon>Pezizomycotina</taxon>
        <taxon>Dothideomycetes</taxon>
        <taxon>Pleosporomycetidae</taxon>
        <taxon>Pleosporales</taxon>
        <taxon>Diademaceae</taxon>
        <taxon>Clathrospora</taxon>
    </lineage>
</organism>
<dbReference type="CDD" id="cd02231">
    <property type="entry name" value="cupin_BLL6423-like"/>
    <property type="match status" value="1"/>
</dbReference>